<keyword evidence="4" id="KW-1185">Reference proteome</keyword>
<dbReference type="InterPro" id="IPR050769">
    <property type="entry name" value="NAT_camello-type"/>
</dbReference>
<dbReference type="OrthoDB" id="5419426at2"/>
<dbReference type="PANTHER" id="PTHR13947:SF37">
    <property type="entry name" value="LD18367P"/>
    <property type="match status" value="1"/>
</dbReference>
<dbReference type="Proteomes" id="UP000292262">
    <property type="component" value="Unassembled WGS sequence"/>
</dbReference>
<reference evidence="3 4" key="1">
    <citation type="submission" date="2019-02" db="EMBL/GenBank/DDBJ databases">
        <title>Genomic Encyclopedia of Type Strains, Phase IV (KMG-IV): sequencing the most valuable type-strain genomes for metagenomic binning, comparative biology and taxonomic classification.</title>
        <authorList>
            <person name="Goeker M."/>
        </authorList>
    </citation>
    <scope>NUCLEOTIDE SEQUENCE [LARGE SCALE GENOMIC DNA]</scope>
    <source>
        <strain evidence="3 4">DSM 17196</strain>
    </source>
</reference>
<dbReference type="SUPFAM" id="SSF55729">
    <property type="entry name" value="Acyl-CoA N-acyltransferases (Nat)"/>
    <property type="match status" value="1"/>
</dbReference>
<dbReference type="RefSeq" id="WP_130287292.1">
    <property type="nucleotide sequence ID" value="NZ_SGXE01000003.1"/>
</dbReference>
<evidence type="ECO:0000259" key="2">
    <source>
        <dbReference type="PROSITE" id="PS51186"/>
    </source>
</evidence>
<dbReference type="EMBL" id="SGXE01000003">
    <property type="protein sequence ID" value="RZS92619.1"/>
    <property type="molecule type" value="Genomic_DNA"/>
</dbReference>
<evidence type="ECO:0000313" key="4">
    <source>
        <dbReference type="Proteomes" id="UP000292262"/>
    </source>
</evidence>
<sequence>MSEFKVRPIQPEDDEKIAAVIRNVLIEMGVPKVGTAYEDVSLDCMYETYDKNRCIYYVVAKGEEIYGGGGIAPLIGEEETICELQKMYFLSEIRGKGLGKSVIEKCIAFAAEQNYQKCYLETMPYMEAARKLYRKLGFSSLPAPIGNTGHYSCQEWMIKEL</sequence>
<comment type="caution">
    <text evidence="3">The sequence shown here is derived from an EMBL/GenBank/DDBJ whole genome shotgun (WGS) entry which is preliminary data.</text>
</comment>
<evidence type="ECO:0000256" key="1">
    <source>
        <dbReference type="ARBA" id="ARBA00022679"/>
    </source>
</evidence>
<evidence type="ECO:0000313" key="3">
    <source>
        <dbReference type="EMBL" id="RZS92619.1"/>
    </source>
</evidence>
<organism evidence="3 4">
    <name type="scientific">Aquimarina brevivitae</name>
    <dbReference type="NCBI Taxonomy" id="323412"/>
    <lineage>
        <taxon>Bacteria</taxon>
        <taxon>Pseudomonadati</taxon>
        <taxon>Bacteroidota</taxon>
        <taxon>Flavobacteriia</taxon>
        <taxon>Flavobacteriales</taxon>
        <taxon>Flavobacteriaceae</taxon>
        <taxon>Aquimarina</taxon>
    </lineage>
</organism>
<dbReference type="InterPro" id="IPR000182">
    <property type="entry name" value="GNAT_dom"/>
</dbReference>
<protein>
    <submittedName>
        <fullName evidence="3">Putative acetyltransferase</fullName>
    </submittedName>
</protein>
<dbReference type="CDD" id="cd04301">
    <property type="entry name" value="NAT_SF"/>
    <property type="match status" value="1"/>
</dbReference>
<dbReference type="InterPro" id="IPR016181">
    <property type="entry name" value="Acyl_CoA_acyltransferase"/>
</dbReference>
<proteinExistence type="predicted"/>
<dbReference type="PROSITE" id="PS51186">
    <property type="entry name" value="GNAT"/>
    <property type="match status" value="1"/>
</dbReference>
<keyword evidence="1 3" id="KW-0808">Transferase</keyword>
<name>A0A4V2F5F3_9FLAO</name>
<dbReference type="GO" id="GO:0008080">
    <property type="term" value="F:N-acetyltransferase activity"/>
    <property type="evidence" value="ECO:0007669"/>
    <property type="project" value="InterPro"/>
</dbReference>
<dbReference type="Pfam" id="PF00583">
    <property type="entry name" value="Acetyltransf_1"/>
    <property type="match status" value="1"/>
</dbReference>
<dbReference type="Gene3D" id="3.40.630.30">
    <property type="match status" value="1"/>
</dbReference>
<gene>
    <name evidence="3" type="ORF">EV197_2757</name>
</gene>
<dbReference type="AlphaFoldDB" id="A0A4V2F5F3"/>
<dbReference type="PANTHER" id="PTHR13947">
    <property type="entry name" value="GNAT FAMILY N-ACETYLTRANSFERASE"/>
    <property type="match status" value="1"/>
</dbReference>
<accession>A0A4V2F5F3</accession>
<feature type="domain" description="N-acetyltransferase" evidence="2">
    <location>
        <begin position="4"/>
        <end position="161"/>
    </location>
</feature>